<evidence type="ECO:0000256" key="4">
    <source>
        <dbReference type="ARBA" id="ARBA00022475"/>
    </source>
</evidence>
<evidence type="ECO:0000256" key="7">
    <source>
        <dbReference type="ARBA" id="ARBA00022989"/>
    </source>
</evidence>
<dbReference type="InterPro" id="IPR010065">
    <property type="entry name" value="AA_ABC_transptr_permease_3TM"/>
</dbReference>
<keyword evidence="12" id="KW-1185">Reference proteome</keyword>
<dbReference type="EMBL" id="LT960614">
    <property type="protein sequence ID" value="SON55673.1"/>
    <property type="molecule type" value="Genomic_DNA"/>
</dbReference>
<proteinExistence type="inferred from homology"/>
<keyword evidence="4" id="KW-1003">Cell membrane</keyword>
<dbReference type="RefSeq" id="WP_099556148.1">
    <property type="nucleotide sequence ID" value="NZ_LT960614.1"/>
</dbReference>
<dbReference type="InterPro" id="IPR035906">
    <property type="entry name" value="MetI-like_sf"/>
</dbReference>
<keyword evidence="8 9" id="KW-0472">Membrane</keyword>
<evidence type="ECO:0000256" key="3">
    <source>
        <dbReference type="ARBA" id="ARBA00022448"/>
    </source>
</evidence>
<dbReference type="GO" id="GO:0043190">
    <property type="term" value="C:ATP-binding cassette (ABC) transporter complex"/>
    <property type="evidence" value="ECO:0007669"/>
    <property type="project" value="InterPro"/>
</dbReference>
<dbReference type="InterPro" id="IPR000515">
    <property type="entry name" value="MetI-like"/>
</dbReference>
<accession>A0A2C9D5Z9</accession>
<dbReference type="Gene3D" id="1.10.3720.10">
    <property type="entry name" value="MetI-like"/>
    <property type="match status" value="1"/>
</dbReference>
<dbReference type="Pfam" id="PF00528">
    <property type="entry name" value="BPD_transp_1"/>
    <property type="match status" value="1"/>
</dbReference>
<keyword evidence="5" id="KW-0997">Cell inner membrane</keyword>
<evidence type="ECO:0000313" key="11">
    <source>
        <dbReference type="EMBL" id="SON55673.1"/>
    </source>
</evidence>
<dbReference type="SUPFAM" id="SSF161098">
    <property type="entry name" value="MetI-like"/>
    <property type="match status" value="1"/>
</dbReference>
<comment type="similarity">
    <text evidence="2">Belongs to the binding-protein-dependent transport system permease family. HisMQ subfamily.</text>
</comment>
<dbReference type="Proteomes" id="UP000223606">
    <property type="component" value="Chromosome 1"/>
</dbReference>
<evidence type="ECO:0000256" key="1">
    <source>
        <dbReference type="ARBA" id="ARBA00004429"/>
    </source>
</evidence>
<reference evidence="12" key="1">
    <citation type="submission" date="2017-09" db="EMBL/GenBank/DDBJ databases">
        <title>Genome sequence of Nannocystis excedens DSM 71.</title>
        <authorList>
            <person name="Blom J."/>
        </authorList>
    </citation>
    <scope>NUCLEOTIDE SEQUENCE [LARGE SCALE GENOMIC DNA]</scope>
    <source>
        <strain evidence="12">type strain: E19</strain>
    </source>
</reference>
<dbReference type="OrthoDB" id="4404959at2"/>
<feature type="transmembrane region" description="Helical" evidence="9">
    <location>
        <begin position="198"/>
        <end position="219"/>
    </location>
</feature>
<feature type="transmembrane region" description="Helical" evidence="9">
    <location>
        <begin position="53"/>
        <end position="81"/>
    </location>
</feature>
<evidence type="ECO:0000256" key="6">
    <source>
        <dbReference type="ARBA" id="ARBA00022692"/>
    </source>
</evidence>
<dbReference type="PROSITE" id="PS50928">
    <property type="entry name" value="ABC_TM1"/>
    <property type="match status" value="1"/>
</dbReference>
<evidence type="ECO:0000256" key="8">
    <source>
        <dbReference type="ARBA" id="ARBA00023136"/>
    </source>
</evidence>
<organism evidence="11 12">
    <name type="scientific">Hartmannibacter diazotrophicus</name>
    <dbReference type="NCBI Taxonomy" id="1482074"/>
    <lineage>
        <taxon>Bacteria</taxon>
        <taxon>Pseudomonadati</taxon>
        <taxon>Pseudomonadota</taxon>
        <taxon>Alphaproteobacteria</taxon>
        <taxon>Hyphomicrobiales</taxon>
        <taxon>Pleomorphomonadaceae</taxon>
        <taxon>Hartmannibacter</taxon>
    </lineage>
</organism>
<dbReference type="KEGG" id="hdi:HDIA_2132"/>
<gene>
    <name evidence="11" type="primary">occM_2</name>
    <name evidence="11" type="ORF">HDIA_2132</name>
</gene>
<evidence type="ECO:0000259" key="10">
    <source>
        <dbReference type="PROSITE" id="PS50928"/>
    </source>
</evidence>
<dbReference type="PANTHER" id="PTHR30614">
    <property type="entry name" value="MEMBRANE COMPONENT OF AMINO ACID ABC TRANSPORTER"/>
    <property type="match status" value="1"/>
</dbReference>
<evidence type="ECO:0000313" key="12">
    <source>
        <dbReference type="Proteomes" id="UP000223606"/>
    </source>
</evidence>
<feature type="transmembrane region" description="Helical" evidence="9">
    <location>
        <begin position="93"/>
        <end position="114"/>
    </location>
</feature>
<dbReference type="NCBIfam" id="TIGR01726">
    <property type="entry name" value="HEQRo_perm_3TM"/>
    <property type="match status" value="1"/>
</dbReference>
<comment type="subcellular location">
    <subcellularLocation>
        <location evidence="1">Cell inner membrane</location>
        <topology evidence="1">Multi-pass membrane protein</topology>
    </subcellularLocation>
    <subcellularLocation>
        <location evidence="9">Cell membrane</location>
        <topology evidence="9">Multi-pass membrane protein</topology>
    </subcellularLocation>
</comment>
<dbReference type="InterPro" id="IPR043429">
    <property type="entry name" value="ArtM/GltK/GlnP/TcyL/YhdX-like"/>
</dbReference>
<dbReference type="GO" id="GO:0006865">
    <property type="term" value="P:amino acid transport"/>
    <property type="evidence" value="ECO:0007669"/>
    <property type="project" value="TreeGrafter"/>
</dbReference>
<evidence type="ECO:0000256" key="9">
    <source>
        <dbReference type="RuleBase" id="RU363032"/>
    </source>
</evidence>
<keyword evidence="6 9" id="KW-0812">Transmembrane</keyword>
<sequence>MSALPIDLDLAIESLPDMLDGLMTTITMTVIVLALGLILSVPMALARMSKNPILSWGAATFVMFFRGTPLLTLLYLVYYGFGQIESLREGPLWFIFGSAFACAVIGLALNHVAFMVDVVRGSLEAVPAGLVEAASALGISPQQTFREIQMPLAVRYGLSAYQNEVVMFTKGTAVISVITVVDLTAVANSVFEQTYDPFTPMLTAAFLYWSLVNLIRLGFRLLEARLNRHLRAHEASRTEEHTEAGSSLPLVTRGLRMSRSLFLRAPKEQTP</sequence>
<name>A0A2C9D5Z9_9HYPH</name>
<dbReference type="AlphaFoldDB" id="A0A2C9D5Z9"/>
<evidence type="ECO:0000256" key="5">
    <source>
        <dbReference type="ARBA" id="ARBA00022519"/>
    </source>
</evidence>
<keyword evidence="7 9" id="KW-1133">Transmembrane helix</keyword>
<protein>
    <submittedName>
        <fullName evidence="11">Octopine transport system permease protein OccM</fullName>
    </submittedName>
</protein>
<evidence type="ECO:0000256" key="2">
    <source>
        <dbReference type="ARBA" id="ARBA00010072"/>
    </source>
</evidence>
<keyword evidence="3 9" id="KW-0813">Transport</keyword>
<dbReference type="PANTHER" id="PTHR30614:SF10">
    <property type="entry name" value="ARGININE ABC TRANSPORTER PERMEASE PROTEIN ARTM"/>
    <property type="match status" value="1"/>
</dbReference>
<dbReference type="GO" id="GO:0022857">
    <property type="term" value="F:transmembrane transporter activity"/>
    <property type="evidence" value="ECO:0007669"/>
    <property type="project" value="InterPro"/>
</dbReference>
<feature type="transmembrane region" description="Helical" evidence="9">
    <location>
        <begin position="165"/>
        <end position="186"/>
    </location>
</feature>
<feature type="domain" description="ABC transmembrane type-1" evidence="10">
    <location>
        <begin position="22"/>
        <end position="219"/>
    </location>
</feature>
<dbReference type="CDD" id="cd06261">
    <property type="entry name" value="TM_PBP2"/>
    <property type="match status" value="1"/>
</dbReference>
<feature type="transmembrane region" description="Helical" evidence="9">
    <location>
        <begin position="22"/>
        <end position="41"/>
    </location>
</feature>